<sequence length="138" mass="14554">MIRPLLALSCALALAACQSGEEPEVGAFDGIAESETIRLTGTEPFWGGEIADGTMTYTTPDNPAGAEVPVERFAGFNGLAFSGEMDGTNFDLTITPTECSDGMSDRTYPYAATLMVDGEQRSGCAWTEAQPFTGPENP</sequence>
<evidence type="ECO:0000313" key="2">
    <source>
        <dbReference type="EMBL" id="MBY6216806.1"/>
    </source>
</evidence>
<comment type="caution">
    <text evidence="2">The sequence shown here is derived from an EMBL/GenBank/DDBJ whole genome shotgun (WGS) entry which is preliminary data.</text>
</comment>
<dbReference type="AlphaFoldDB" id="A0A9Q3XCI5"/>
<dbReference type="PROSITE" id="PS51257">
    <property type="entry name" value="PROKAR_LIPOPROTEIN"/>
    <property type="match status" value="1"/>
</dbReference>
<gene>
    <name evidence="2" type="ORF">KUV31_00450</name>
</gene>
<evidence type="ECO:0008006" key="4">
    <source>
        <dbReference type="Google" id="ProtNLM"/>
    </source>
</evidence>
<reference evidence="2" key="1">
    <citation type="submission" date="2021-06" db="EMBL/GenBank/DDBJ databases">
        <title>50 bacteria genomes isolated from Dapeng, Shenzhen, China.</title>
        <authorList>
            <person name="Zheng W."/>
            <person name="Yu S."/>
            <person name="Huang Y."/>
        </authorList>
    </citation>
    <scope>NUCLEOTIDE SEQUENCE</scope>
    <source>
        <strain evidence="2">DP4N28-2</strain>
    </source>
</reference>
<name>A0A9Q3XCI5_9SPHN</name>
<protein>
    <recommendedName>
        <fullName evidence="4">Lipoprotein</fullName>
    </recommendedName>
</protein>
<dbReference type="Proteomes" id="UP000824927">
    <property type="component" value="Unassembled WGS sequence"/>
</dbReference>
<feature type="chain" id="PRO_5040216340" description="Lipoprotein" evidence="1">
    <location>
        <begin position="16"/>
        <end position="138"/>
    </location>
</feature>
<dbReference type="EMBL" id="JAHVKP010000001">
    <property type="protein sequence ID" value="MBY6216806.1"/>
    <property type="molecule type" value="Genomic_DNA"/>
</dbReference>
<keyword evidence="1" id="KW-0732">Signal</keyword>
<proteinExistence type="predicted"/>
<organism evidence="2 3">
    <name type="scientific">Qipengyuania aquimaris</name>
    <dbReference type="NCBI Taxonomy" id="255984"/>
    <lineage>
        <taxon>Bacteria</taxon>
        <taxon>Pseudomonadati</taxon>
        <taxon>Pseudomonadota</taxon>
        <taxon>Alphaproteobacteria</taxon>
        <taxon>Sphingomonadales</taxon>
        <taxon>Erythrobacteraceae</taxon>
        <taxon>Qipengyuania</taxon>
    </lineage>
</organism>
<accession>A0A9Q3XCI5</accession>
<feature type="signal peptide" evidence="1">
    <location>
        <begin position="1"/>
        <end position="15"/>
    </location>
</feature>
<evidence type="ECO:0000313" key="3">
    <source>
        <dbReference type="Proteomes" id="UP000824927"/>
    </source>
</evidence>
<dbReference type="RefSeq" id="WP_222404097.1">
    <property type="nucleotide sequence ID" value="NZ_JAHVKP010000001.1"/>
</dbReference>
<evidence type="ECO:0000256" key="1">
    <source>
        <dbReference type="SAM" id="SignalP"/>
    </source>
</evidence>